<dbReference type="Pfam" id="PF00038">
    <property type="entry name" value="Filament"/>
    <property type="match status" value="1"/>
</dbReference>
<evidence type="ECO:0000256" key="1">
    <source>
        <dbReference type="ARBA" id="ARBA00022744"/>
    </source>
</evidence>
<keyword evidence="2 4" id="KW-0403">Intermediate filament</keyword>
<dbReference type="InterPro" id="IPR002957">
    <property type="entry name" value="Keratin_I"/>
</dbReference>
<dbReference type="SUPFAM" id="SSF64593">
    <property type="entry name" value="Intermediate filament protein, coiled coil region"/>
    <property type="match status" value="2"/>
</dbReference>
<dbReference type="GO" id="GO:0030855">
    <property type="term" value="P:epithelial cell differentiation"/>
    <property type="evidence" value="ECO:0007669"/>
    <property type="project" value="TreeGrafter"/>
</dbReference>
<evidence type="ECO:0000313" key="8">
    <source>
        <dbReference type="EMBL" id="PIO36306.1"/>
    </source>
</evidence>
<dbReference type="PANTHER" id="PTHR23239">
    <property type="entry name" value="INTERMEDIATE FILAMENT"/>
    <property type="match status" value="1"/>
</dbReference>
<dbReference type="InterPro" id="IPR039008">
    <property type="entry name" value="IF_rod_dom"/>
</dbReference>
<evidence type="ECO:0000256" key="6">
    <source>
        <dbReference type="SAM" id="MobiDB-lite"/>
    </source>
</evidence>
<dbReference type="PRINTS" id="PR01248">
    <property type="entry name" value="TYPE1KERATIN"/>
</dbReference>
<gene>
    <name evidence="8" type="ORF">AB205_0140760</name>
</gene>
<accession>A0A2G9S832</accession>
<dbReference type="Proteomes" id="UP000228934">
    <property type="component" value="Unassembled WGS sequence"/>
</dbReference>
<dbReference type="GO" id="GO:0045109">
    <property type="term" value="P:intermediate filament organization"/>
    <property type="evidence" value="ECO:0007669"/>
    <property type="project" value="TreeGrafter"/>
</dbReference>
<protein>
    <submittedName>
        <fullName evidence="8">Keratin, type I cytoskeletal 47 kDa</fullName>
    </submittedName>
</protein>
<feature type="compositionally biased region" description="Low complexity" evidence="6">
    <location>
        <begin position="392"/>
        <end position="418"/>
    </location>
</feature>
<evidence type="ECO:0000256" key="2">
    <source>
        <dbReference type="ARBA" id="ARBA00022754"/>
    </source>
</evidence>
<evidence type="ECO:0000256" key="4">
    <source>
        <dbReference type="RuleBase" id="RU000685"/>
    </source>
</evidence>
<proteinExistence type="inferred from homology"/>
<dbReference type="OrthoDB" id="10413701at2759"/>
<dbReference type="PROSITE" id="PS51842">
    <property type="entry name" value="IF_ROD_2"/>
    <property type="match status" value="1"/>
</dbReference>
<dbReference type="FunFam" id="1.20.5.1160:FF:000002">
    <property type="entry name" value="Type I keratin 10"/>
    <property type="match status" value="1"/>
</dbReference>
<dbReference type="AlphaFoldDB" id="A0A2G9S832"/>
<dbReference type="Gene3D" id="1.20.5.500">
    <property type="entry name" value="Single helix bin"/>
    <property type="match status" value="1"/>
</dbReference>
<evidence type="ECO:0000256" key="3">
    <source>
        <dbReference type="ARBA" id="ARBA00023054"/>
    </source>
</evidence>
<dbReference type="Gene3D" id="1.20.5.170">
    <property type="match status" value="1"/>
</dbReference>
<comment type="similarity">
    <text evidence="4">Belongs to the intermediate filament family.</text>
</comment>
<keyword evidence="1" id="KW-0416">Keratin</keyword>
<keyword evidence="9" id="KW-1185">Reference proteome</keyword>
<evidence type="ECO:0000259" key="7">
    <source>
        <dbReference type="PROSITE" id="PS51842"/>
    </source>
</evidence>
<dbReference type="GO" id="GO:0005198">
    <property type="term" value="F:structural molecule activity"/>
    <property type="evidence" value="ECO:0007669"/>
    <property type="project" value="InterPro"/>
</dbReference>
<dbReference type="FunFam" id="1.20.5.500:FF:000001">
    <property type="entry name" value="Type II keratin 23"/>
    <property type="match status" value="1"/>
</dbReference>
<sequence length="457" mass="49658">MSGRFSSGSSYQVSSSGGGYGGSSFGAGSGGGFGGGFGASSFGGGSYGGGFGGGSSGGANSGFSFNAGGSSNFVGNEKQTMQNLNDRLATYLEKVRALEAANAELEHRIREWYEKQVGNAAGAGAKDYSKYYEIINDLRGKILDATVGNSRIVLQIDNARLAADDFRLKYENELALRQSVEGDIGGLRRALDDLSLSRGDLEIQYDNLTEELAYLKKNHEEELQVARSSASGQVNVEMDAAPGIDLTKILNDMRENYETLAEKNRRDAEAWFAQKSKELNQQISAGVQEVQTSKSEITDLRRVLQGLEIELQSQLAMKKSLEDTLSETQGRYGGQLQQLQLVISGLEEQIYQVRSDIERQSMEYRELLDIKNRLEMEIETYRRLLDGELGQSSTSKSSTVSSSSSSSSSAAAVPVKTASIDEKKEQSKTRVVKTIVEEIIDGKVVSSSEQKVEEKMN</sequence>
<keyword evidence="3 5" id="KW-0175">Coiled coil</keyword>
<feature type="coiled-coil region" evidence="5">
    <location>
        <begin position="74"/>
        <end position="115"/>
    </location>
</feature>
<dbReference type="PROSITE" id="PS00226">
    <property type="entry name" value="IF_ROD_1"/>
    <property type="match status" value="1"/>
</dbReference>
<dbReference type="InterPro" id="IPR018039">
    <property type="entry name" value="IF_conserved"/>
</dbReference>
<dbReference type="PANTHER" id="PTHR23239:SF137">
    <property type="entry name" value="KERATIN, TYPE I CYTOSKELETAL 10"/>
    <property type="match status" value="1"/>
</dbReference>
<feature type="coiled-coil region" evidence="5">
    <location>
        <begin position="290"/>
        <end position="324"/>
    </location>
</feature>
<dbReference type="FunFam" id="1.20.5.170:FF:000002">
    <property type="entry name" value="Type I keratin KA11"/>
    <property type="match status" value="1"/>
</dbReference>
<feature type="domain" description="IF rod" evidence="7">
    <location>
        <begin position="77"/>
        <end position="392"/>
    </location>
</feature>
<dbReference type="Gene3D" id="1.20.5.1160">
    <property type="entry name" value="Vasodilator-stimulated phosphoprotein"/>
    <property type="match status" value="1"/>
</dbReference>
<feature type="coiled-coil region" evidence="5">
    <location>
        <begin position="357"/>
        <end position="384"/>
    </location>
</feature>
<dbReference type="SMART" id="SM01391">
    <property type="entry name" value="Filament"/>
    <property type="match status" value="1"/>
</dbReference>
<feature type="compositionally biased region" description="Basic and acidic residues" evidence="6">
    <location>
        <begin position="419"/>
        <end position="428"/>
    </location>
</feature>
<evidence type="ECO:0000313" key="9">
    <source>
        <dbReference type="Proteomes" id="UP000228934"/>
    </source>
</evidence>
<feature type="region of interest" description="Disordered" evidence="6">
    <location>
        <begin position="389"/>
        <end position="429"/>
    </location>
</feature>
<dbReference type="GO" id="GO:0005882">
    <property type="term" value="C:intermediate filament"/>
    <property type="evidence" value="ECO:0007669"/>
    <property type="project" value="UniProtKB-KW"/>
</dbReference>
<name>A0A2G9S832_AQUCT</name>
<evidence type="ECO:0000256" key="5">
    <source>
        <dbReference type="SAM" id="Coils"/>
    </source>
</evidence>
<reference evidence="9" key="1">
    <citation type="journal article" date="2017" name="Nat. Commun.">
        <title>The North American bullfrog draft genome provides insight into hormonal regulation of long noncoding RNA.</title>
        <authorList>
            <person name="Hammond S.A."/>
            <person name="Warren R.L."/>
            <person name="Vandervalk B.P."/>
            <person name="Kucuk E."/>
            <person name="Khan H."/>
            <person name="Gibb E.A."/>
            <person name="Pandoh P."/>
            <person name="Kirk H."/>
            <person name="Zhao Y."/>
            <person name="Jones M."/>
            <person name="Mungall A.J."/>
            <person name="Coope R."/>
            <person name="Pleasance S."/>
            <person name="Moore R.A."/>
            <person name="Holt R.A."/>
            <person name="Round J.M."/>
            <person name="Ohora S."/>
            <person name="Walle B.V."/>
            <person name="Veldhoen N."/>
            <person name="Helbing C.C."/>
            <person name="Birol I."/>
        </authorList>
    </citation>
    <scope>NUCLEOTIDE SEQUENCE [LARGE SCALE GENOMIC DNA]</scope>
</reference>
<feature type="coiled-coil region" evidence="5">
    <location>
        <begin position="191"/>
        <end position="225"/>
    </location>
</feature>
<dbReference type="EMBL" id="KV926432">
    <property type="protein sequence ID" value="PIO36306.1"/>
    <property type="molecule type" value="Genomic_DNA"/>
</dbReference>
<organism evidence="8 9">
    <name type="scientific">Aquarana catesbeiana</name>
    <name type="common">American bullfrog</name>
    <name type="synonym">Rana catesbeiana</name>
    <dbReference type="NCBI Taxonomy" id="8400"/>
    <lineage>
        <taxon>Eukaryota</taxon>
        <taxon>Metazoa</taxon>
        <taxon>Chordata</taxon>
        <taxon>Craniata</taxon>
        <taxon>Vertebrata</taxon>
        <taxon>Euteleostomi</taxon>
        <taxon>Amphibia</taxon>
        <taxon>Batrachia</taxon>
        <taxon>Anura</taxon>
        <taxon>Neobatrachia</taxon>
        <taxon>Ranoidea</taxon>
        <taxon>Ranidae</taxon>
        <taxon>Aquarana</taxon>
    </lineage>
</organism>